<comment type="subcellular location">
    <subcellularLocation>
        <location evidence="1">Nucleus</location>
    </subcellularLocation>
</comment>
<keyword evidence="8" id="KW-1185">Reference proteome</keyword>
<sequence length="193" mass="21961">MEKSKEKKVDEIHQPRTIPTWVQELVQQLNGTEPCFIMTKNLTKTDLDANQNRLLINTGYVKAHLIPFLSDEEKAAASLLDYERKRKKPVDSGGGVEEQPEGEAAKEEEKKKKAGRKHRGLRVPVYVGANKWKAHVLLASWDSSNGTVLKGGEYSRYLARWSGLNKGDKVELWGFREGEMRRPCFALHRNESS</sequence>
<evidence type="ECO:0000313" key="7">
    <source>
        <dbReference type="EMBL" id="KAG1335191.1"/>
    </source>
</evidence>
<evidence type="ECO:0000256" key="1">
    <source>
        <dbReference type="ARBA" id="ARBA00004123"/>
    </source>
</evidence>
<dbReference type="AlphaFoldDB" id="A0A8K0I461"/>
<evidence type="ECO:0000256" key="3">
    <source>
        <dbReference type="ARBA" id="ARBA00023125"/>
    </source>
</evidence>
<dbReference type="InterPro" id="IPR015300">
    <property type="entry name" value="DNA-bd_pseudobarrel_sf"/>
</dbReference>
<dbReference type="InterPro" id="IPR005508">
    <property type="entry name" value="At2g31720-like"/>
</dbReference>
<reference evidence="7" key="1">
    <citation type="journal article" date="2017" name="Gigascience">
        <title>The genome draft of coconut (Cocos nucifera).</title>
        <authorList>
            <person name="Xiao Y."/>
            <person name="Xu P."/>
            <person name="Fan H."/>
            <person name="Baudouin L."/>
            <person name="Xia W."/>
            <person name="Bocs S."/>
            <person name="Xu J."/>
            <person name="Li Q."/>
            <person name="Guo A."/>
            <person name="Zhou L."/>
            <person name="Li J."/>
            <person name="Wu Y."/>
            <person name="Ma Z."/>
            <person name="Armero A."/>
            <person name="Issali A.E."/>
            <person name="Liu N."/>
            <person name="Peng M."/>
            <person name="Yang Y."/>
        </authorList>
    </citation>
    <scope>NUCLEOTIDE SEQUENCE</scope>
    <source>
        <tissue evidence="7">Spear leaf of Hainan Tall coconut</tissue>
    </source>
</reference>
<comment type="caution">
    <text evidence="7">The sequence shown here is derived from an EMBL/GenBank/DDBJ whole genome shotgun (WGS) entry which is preliminary data.</text>
</comment>
<dbReference type="PANTHER" id="PTHR34397">
    <property type="entry name" value="OS05G0237600 PROTEIN"/>
    <property type="match status" value="1"/>
</dbReference>
<protein>
    <submittedName>
        <fullName evidence="7">Putative B3 domain-containing protein</fullName>
    </submittedName>
</protein>
<keyword evidence="4" id="KW-0804">Transcription</keyword>
<dbReference type="PANTHER" id="PTHR34397:SF22">
    <property type="entry name" value="OS05G0237600 PROTEIN"/>
    <property type="match status" value="1"/>
</dbReference>
<evidence type="ECO:0000256" key="4">
    <source>
        <dbReference type="ARBA" id="ARBA00023163"/>
    </source>
</evidence>
<dbReference type="OrthoDB" id="1935604at2759"/>
<accession>A0A8K0I461</accession>
<evidence type="ECO:0000256" key="6">
    <source>
        <dbReference type="SAM" id="MobiDB-lite"/>
    </source>
</evidence>
<dbReference type="EMBL" id="CM017874">
    <property type="protein sequence ID" value="KAG1335191.1"/>
    <property type="molecule type" value="Genomic_DNA"/>
</dbReference>
<dbReference type="Gene3D" id="2.40.330.10">
    <property type="entry name" value="DNA-binding pseudobarrel domain"/>
    <property type="match status" value="1"/>
</dbReference>
<reference evidence="7" key="2">
    <citation type="submission" date="2019-07" db="EMBL/GenBank/DDBJ databases">
        <authorList>
            <person name="Yang Y."/>
            <person name="Bocs S."/>
            <person name="Baudouin L."/>
        </authorList>
    </citation>
    <scope>NUCLEOTIDE SEQUENCE</scope>
    <source>
        <tissue evidence="7">Spear leaf of Hainan Tall coconut</tissue>
    </source>
</reference>
<keyword evidence="2" id="KW-0805">Transcription regulation</keyword>
<evidence type="ECO:0000313" key="8">
    <source>
        <dbReference type="Proteomes" id="UP000797356"/>
    </source>
</evidence>
<name>A0A8K0I461_COCNU</name>
<organism evidence="7 8">
    <name type="scientific">Cocos nucifera</name>
    <name type="common">Coconut palm</name>
    <dbReference type="NCBI Taxonomy" id="13894"/>
    <lineage>
        <taxon>Eukaryota</taxon>
        <taxon>Viridiplantae</taxon>
        <taxon>Streptophyta</taxon>
        <taxon>Embryophyta</taxon>
        <taxon>Tracheophyta</taxon>
        <taxon>Spermatophyta</taxon>
        <taxon>Magnoliopsida</taxon>
        <taxon>Liliopsida</taxon>
        <taxon>Arecaceae</taxon>
        <taxon>Arecoideae</taxon>
        <taxon>Cocoseae</taxon>
        <taxon>Attaleinae</taxon>
        <taxon>Cocos</taxon>
    </lineage>
</organism>
<evidence type="ECO:0000256" key="2">
    <source>
        <dbReference type="ARBA" id="ARBA00023015"/>
    </source>
</evidence>
<dbReference type="Pfam" id="PF03754">
    <property type="entry name" value="At2g31720-like"/>
    <property type="match status" value="1"/>
</dbReference>
<dbReference type="Proteomes" id="UP000797356">
    <property type="component" value="Chromosome 3"/>
</dbReference>
<evidence type="ECO:0000256" key="5">
    <source>
        <dbReference type="ARBA" id="ARBA00023242"/>
    </source>
</evidence>
<proteinExistence type="predicted"/>
<keyword evidence="3" id="KW-0238">DNA-binding</keyword>
<keyword evidence="5" id="KW-0539">Nucleus</keyword>
<dbReference type="GO" id="GO:0003677">
    <property type="term" value="F:DNA binding"/>
    <property type="evidence" value="ECO:0007669"/>
    <property type="project" value="UniProtKB-KW"/>
</dbReference>
<gene>
    <name evidence="7" type="ORF">COCNU_03G013100</name>
</gene>
<dbReference type="GO" id="GO:0005634">
    <property type="term" value="C:nucleus"/>
    <property type="evidence" value="ECO:0007669"/>
    <property type="project" value="UniProtKB-SubCell"/>
</dbReference>
<feature type="region of interest" description="Disordered" evidence="6">
    <location>
        <begin position="87"/>
        <end position="117"/>
    </location>
</feature>